<evidence type="ECO:0000313" key="3">
    <source>
        <dbReference type="Proteomes" id="UP001333102"/>
    </source>
</evidence>
<dbReference type="InterPro" id="IPR050312">
    <property type="entry name" value="IolE/XylAMocC-like"/>
</dbReference>
<dbReference type="PANTHER" id="PTHR12110">
    <property type="entry name" value="HYDROXYPYRUVATE ISOMERASE"/>
    <property type="match status" value="1"/>
</dbReference>
<dbReference type="InterPro" id="IPR036237">
    <property type="entry name" value="Xyl_isomerase-like_sf"/>
</dbReference>
<name>A0ABZ1BTP1_9FIRM</name>
<dbReference type="Pfam" id="PF01261">
    <property type="entry name" value="AP_endonuc_2"/>
    <property type="match status" value="1"/>
</dbReference>
<organism evidence="2 3">
    <name type="scientific">Geochorda subterranea</name>
    <dbReference type="NCBI Taxonomy" id="3109564"/>
    <lineage>
        <taxon>Bacteria</taxon>
        <taxon>Bacillati</taxon>
        <taxon>Bacillota</taxon>
        <taxon>Limnochordia</taxon>
        <taxon>Limnochordales</taxon>
        <taxon>Geochordaceae</taxon>
        <taxon>Geochorda</taxon>
    </lineage>
</organism>
<reference evidence="3" key="1">
    <citation type="submission" date="2023-12" db="EMBL/GenBank/DDBJ databases">
        <title>Novel isolates from deep terrestrial aquifers shed light on the physiology and ecology of the class Limnochordia.</title>
        <authorList>
            <person name="Karnachuk O.V."/>
            <person name="Lukina A.P."/>
            <person name="Avakyan M.R."/>
            <person name="Kadnikov V."/>
            <person name="Begmatov S."/>
            <person name="Beletsky A.V."/>
            <person name="Mardanov A.V."/>
            <person name="Ravin N.V."/>
        </authorList>
    </citation>
    <scope>NUCLEOTIDE SEQUENCE [LARGE SCALE GENOMIC DNA]</scope>
    <source>
        <strain evidence="3">LN</strain>
    </source>
</reference>
<protein>
    <submittedName>
        <fullName evidence="2">Sugar phosphate isomerase/epimerase family protein</fullName>
    </submittedName>
</protein>
<dbReference type="PANTHER" id="PTHR12110:SF41">
    <property type="entry name" value="INOSOSE DEHYDRATASE"/>
    <property type="match status" value="1"/>
</dbReference>
<dbReference type="Gene3D" id="3.20.20.150">
    <property type="entry name" value="Divalent-metal-dependent TIM barrel enzymes"/>
    <property type="match status" value="1"/>
</dbReference>
<sequence length="270" mass="29439">MRLAIVTDEIAPDPARAIRLGLQWGIRDFELRKVWDRRVPDLERPDLERLLSFRADEGVRYTALSPGLFKQPLQHPDTRRDLTERLPRTLEMATLLGVEKIIAFGFPRASDDPPDAPEAIASHLRQAAELTASAGLLLCLEPERGFWCSTGAESARTVRAAGHPALRINWDPGNCAAAGERPYPDGYEAVRGLVAHVHVKDYRPGAGGGLGRWVAPGDGVVDWQGQIAALVADGAVPYLTIETHFGPAIEASRLCVERVRAYLRACGAAA</sequence>
<dbReference type="EMBL" id="CP141614">
    <property type="protein sequence ID" value="WRP15990.1"/>
    <property type="molecule type" value="Genomic_DNA"/>
</dbReference>
<evidence type="ECO:0000259" key="1">
    <source>
        <dbReference type="Pfam" id="PF01261"/>
    </source>
</evidence>
<keyword evidence="2" id="KW-0413">Isomerase</keyword>
<dbReference type="InterPro" id="IPR013022">
    <property type="entry name" value="Xyl_isomerase-like_TIM-brl"/>
</dbReference>
<keyword evidence="3" id="KW-1185">Reference proteome</keyword>
<accession>A0ABZ1BTP1</accession>
<dbReference type="RefSeq" id="WP_324670426.1">
    <property type="nucleotide sequence ID" value="NZ_CP141614.1"/>
</dbReference>
<dbReference type="Proteomes" id="UP001333102">
    <property type="component" value="Chromosome"/>
</dbReference>
<gene>
    <name evidence="2" type="ORF">VLY81_13620</name>
</gene>
<evidence type="ECO:0000313" key="2">
    <source>
        <dbReference type="EMBL" id="WRP15990.1"/>
    </source>
</evidence>
<proteinExistence type="predicted"/>
<dbReference type="SUPFAM" id="SSF51658">
    <property type="entry name" value="Xylose isomerase-like"/>
    <property type="match status" value="1"/>
</dbReference>
<feature type="domain" description="Xylose isomerase-like TIM barrel" evidence="1">
    <location>
        <begin position="23"/>
        <end position="244"/>
    </location>
</feature>
<dbReference type="GO" id="GO:0016853">
    <property type="term" value="F:isomerase activity"/>
    <property type="evidence" value="ECO:0007669"/>
    <property type="project" value="UniProtKB-KW"/>
</dbReference>